<dbReference type="InterPro" id="IPR000150">
    <property type="entry name" value="Cof"/>
</dbReference>
<dbReference type="Gene3D" id="3.40.50.1000">
    <property type="entry name" value="HAD superfamily/HAD-like"/>
    <property type="match status" value="1"/>
</dbReference>
<keyword evidence="1" id="KW-0378">Hydrolase</keyword>
<evidence type="ECO:0000313" key="2">
    <source>
        <dbReference type="Proteomes" id="UP000288197"/>
    </source>
</evidence>
<dbReference type="Gene3D" id="3.30.1240.10">
    <property type="match status" value="1"/>
</dbReference>
<gene>
    <name evidence="1" type="ORF">CBF32_00690</name>
</gene>
<dbReference type="AlphaFoldDB" id="A0A369B3X2"/>
<dbReference type="SFLD" id="SFLDG01140">
    <property type="entry name" value="C2.B:_Phosphomannomutase_and_P"/>
    <property type="match status" value="1"/>
</dbReference>
<dbReference type="InterPro" id="IPR006379">
    <property type="entry name" value="HAD-SF_hydro_IIB"/>
</dbReference>
<dbReference type="Pfam" id="PF08282">
    <property type="entry name" value="Hydrolase_3"/>
    <property type="match status" value="1"/>
</dbReference>
<keyword evidence="2" id="KW-1185">Reference proteome</keyword>
<dbReference type="RefSeq" id="WP_114288845.1">
    <property type="nucleotide sequence ID" value="NZ_JAFLWK010000020.1"/>
</dbReference>
<dbReference type="GO" id="GO:0016791">
    <property type="term" value="F:phosphatase activity"/>
    <property type="evidence" value="ECO:0007669"/>
    <property type="project" value="UniProtKB-ARBA"/>
</dbReference>
<dbReference type="PANTHER" id="PTHR10000">
    <property type="entry name" value="PHOSPHOSERINE PHOSPHATASE"/>
    <property type="match status" value="1"/>
</dbReference>
<proteinExistence type="predicted"/>
<comment type="caution">
    <text evidence="1">The sequence shown here is derived from an EMBL/GenBank/DDBJ whole genome shotgun (WGS) entry which is preliminary data.</text>
</comment>
<protein>
    <submittedName>
        <fullName evidence="1">HAD family hydrolase</fullName>
    </submittedName>
</protein>
<dbReference type="GeneID" id="63145573"/>
<dbReference type="GO" id="GO:0000287">
    <property type="term" value="F:magnesium ion binding"/>
    <property type="evidence" value="ECO:0007669"/>
    <property type="project" value="TreeGrafter"/>
</dbReference>
<dbReference type="SFLD" id="SFLDS00003">
    <property type="entry name" value="Haloacid_Dehalogenase"/>
    <property type="match status" value="1"/>
</dbReference>
<dbReference type="InterPro" id="IPR036412">
    <property type="entry name" value="HAD-like_sf"/>
</dbReference>
<dbReference type="NCBIfam" id="TIGR01484">
    <property type="entry name" value="HAD-SF-IIB"/>
    <property type="match status" value="1"/>
</dbReference>
<evidence type="ECO:0000313" key="1">
    <source>
        <dbReference type="EMBL" id="RSU05545.1"/>
    </source>
</evidence>
<dbReference type="Proteomes" id="UP000288197">
    <property type="component" value="Unassembled WGS sequence"/>
</dbReference>
<dbReference type="NCBIfam" id="TIGR00099">
    <property type="entry name" value="Cof-subfamily"/>
    <property type="match status" value="1"/>
</dbReference>
<dbReference type="OrthoDB" id="9810101at2"/>
<dbReference type="EMBL" id="NGJX01000001">
    <property type="protein sequence ID" value="RSU05545.1"/>
    <property type="molecule type" value="Genomic_DNA"/>
</dbReference>
<organism evidence="1 2">
    <name type="scientific">Vagococcus fluvialis</name>
    <dbReference type="NCBI Taxonomy" id="2738"/>
    <lineage>
        <taxon>Bacteria</taxon>
        <taxon>Bacillati</taxon>
        <taxon>Bacillota</taxon>
        <taxon>Bacilli</taxon>
        <taxon>Lactobacillales</taxon>
        <taxon>Enterococcaceae</taxon>
        <taxon>Vagococcus</taxon>
    </lineage>
</organism>
<reference evidence="1 2" key="1">
    <citation type="submission" date="2017-05" db="EMBL/GenBank/DDBJ databases">
        <title>Vagococcus spp. assemblies.</title>
        <authorList>
            <person name="Gulvik C.A."/>
        </authorList>
    </citation>
    <scope>NUCLEOTIDE SEQUENCE [LARGE SCALE GENOMIC DNA]</scope>
    <source>
        <strain evidence="1 2">NCFB 2497</strain>
    </source>
</reference>
<dbReference type="InterPro" id="IPR023214">
    <property type="entry name" value="HAD_sf"/>
</dbReference>
<dbReference type="SUPFAM" id="SSF56784">
    <property type="entry name" value="HAD-like"/>
    <property type="match status" value="1"/>
</dbReference>
<sequence length="281" mass="31245">MQTIAFFDVDGTLCNSSGEVLASSREAINKFRAEGNLAYICTGRSKPEILDDILSVGFDGVIGAGGGYIVVNDEVVSHKTMPKDHVLEIIEFFKANDIGYYLESNDGLFGSENCVRKIQEEVRAITDRDGTSYDEINEKMQWFFELTGQYDSKDVDHANVNKISFINNILPFKEIDEKYGELFHMYHSTVYLFGPESGEIAVKGVNKKNAVEFVLEHLGLEKEQAIAFGDGDNDLSMFEAVGYKIAMANGTDNLKQVASEVTLDADENGIEVSLTNKNWLK</sequence>
<name>A0A369B3X2_9ENTE</name>
<dbReference type="PANTHER" id="PTHR10000:SF25">
    <property type="entry name" value="PHOSPHATASE YKRA-RELATED"/>
    <property type="match status" value="1"/>
</dbReference>
<dbReference type="GO" id="GO:0005829">
    <property type="term" value="C:cytosol"/>
    <property type="evidence" value="ECO:0007669"/>
    <property type="project" value="TreeGrafter"/>
</dbReference>
<accession>A0A369B3X2</accession>